<evidence type="ECO:0000313" key="4">
    <source>
        <dbReference type="EMBL" id="MPA54537.1"/>
    </source>
</evidence>
<name>A0A5B7ACY4_DAVIN</name>
<comment type="similarity">
    <text evidence="1">Belongs to the plant acyltransferase family.</text>
</comment>
<dbReference type="InterPro" id="IPR023213">
    <property type="entry name" value="CAT-like_dom_sf"/>
</dbReference>
<evidence type="ECO:0000256" key="2">
    <source>
        <dbReference type="ARBA" id="ARBA00022679"/>
    </source>
</evidence>
<dbReference type="Pfam" id="PF02458">
    <property type="entry name" value="Transferase"/>
    <property type="match status" value="1"/>
</dbReference>
<dbReference type="EMBL" id="GHES01023978">
    <property type="protein sequence ID" value="MPA54537.1"/>
    <property type="molecule type" value="Transcribed_RNA"/>
</dbReference>
<sequence>MATMQLISKETIKPSCPTPPHLRCFKLSLLDQFTTAMYMPMIYFYPNKGCDSSCNIADNSRRLKNSLSETLSRYYPFAGRLTDDKASIICNDEGVEFLKARVKCKLTEAVKDDETETLNLLFPDGVVWNESYNGSLVVVQLSVFDCGGMAVSVCRTHKITDACSMITFMTDWAAATQQSETFPPEFIAKSILSPTPNDPFMVPEIELGKRNCITKRFVFDGLRISDLKAMAVDSGARNPTRVEVVTALLYKCAMEASTANLGSFRPSILIQLVNMRSRVIPPLPKNSVGNFSWYFTVSTGKQSERKLESLVGQLRSGLMKLCDKAVNNLKVNEWLVTIRESMKEVKVLLDDLDVYRCSSHCRYPFYHVDFVWGKPILVRMASGVVKNTFVLMDAPTGDGIEAWVTLEEQDMAIFQSDEELLAFASLNPIVLA</sequence>
<reference evidence="4" key="1">
    <citation type="submission" date="2019-08" db="EMBL/GenBank/DDBJ databases">
        <title>Reference gene set and small RNA set construction with multiple tissues from Davidia involucrata Baill.</title>
        <authorList>
            <person name="Yang H."/>
            <person name="Zhou C."/>
            <person name="Li G."/>
            <person name="Wang J."/>
            <person name="Gao P."/>
            <person name="Wang M."/>
            <person name="Wang R."/>
            <person name="Zhao Y."/>
        </authorList>
    </citation>
    <scope>NUCLEOTIDE SEQUENCE</scope>
    <source>
        <tissue evidence="4">Mixed with DoveR01_LX</tissue>
    </source>
</reference>
<keyword evidence="2" id="KW-0808">Transferase</keyword>
<dbReference type="AlphaFoldDB" id="A0A5B7ACY4"/>
<proteinExistence type="inferred from homology"/>
<evidence type="ECO:0000256" key="1">
    <source>
        <dbReference type="ARBA" id="ARBA00009861"/>
    </source>
</evidence>
<dbReference type="PANTHER" id="PTHR31623">
    <property type="entry name" value="F21J9.9"/>
    <property type="match status" value="1"/>
</dbReference>
<gene>
    <name evidence="4" type="ORF">Din_023978</name>
</gene>
<dbReference type="PANTHER" id="PTHR31623:SF118">
    <property type="entry name" value="BAHD ACYLTRANSFERASE"/>
    <property type="match status" value="1"/>
</dbReference>
<dbReference type="GO" id="GO:0016746">
    <property type="term" value="F:acyltransferase activity"/>
    <property type="evidence" value="ECO:0007669"/>
    <property type="project" value="UniProtKB-KW"/>
</dbReference>
<organism evidence="4">
    <name type="scientific">Davidia involucrata</name>
    <name type="common">Dove tree</name>
    <dbReference type="NCBI Taxonomy" id="16924"/>
    <lineage>
        <taxon>Eukaryota</taxon>
        <taxon>Viridiplantae</taxon>
        <taxon>Streptophyta</taxon>
        <taxon>Embryophyta</taxon>
        <taxon>Tracheophyta</taxon>
        <taxon>Spermatophyta</taxon>
        <taxon>Magnoliopsida</taxon>
        <taxon>eudicotyledons</taxon>
        <taxon>Gunneridae</taxon>
        <taxon>Pentapetalae</taxon>
        <taxon>asterids</taxon>
        <taxon>Cornales</taxon>
        <taxon>Nyssaceae</taxon>
        <taxon>Davidia</taxon>
    </lineage>
</organism>
<protein>
    <submittedName>
        <fullName evidence="4">Uncharacterized protein</fullName>
    </submittedName>
</protein>
<accession>A0A5B7ACY4</accession>
<keyword evidence="3" id="KW-0012">Acyltransferase</keyword>
<dbReference type="Gene3D" id="3.30.559.10">
    <property type="entry name" value="Chloramphenicol acetyltransferase-like domain"/>
    <property type="match status" value="2"/>
</dbReference>
<evidence type="ECO:0000256" key="3">
    <source>
        <dbReference type="ARBA" id="ARBA00023315"/>
    </source>
</evidence>